<proteinExistence type="predicted"/>
<dbReference type="AlphaFoldDB" id="A0A819BVG3"/>
<name>A0A819BVG3_9BILA</name>
<comment type="caution">
    <text evidence="1">The sequence shown here is derived from an EMBL/GenBank/DDBJ whole genome shotgun (WGS) entry which is preliminary data.</text>
</comment>
<accession>A0A819BVG3</accession>
<sequence length="800" mass="90750">MSYTRKRTSRLKQRLLDSHRRQSTLHALIDVFNYAGANISPRISSLSLSTTNDIPSSSLLLPSTSQVQPNDSPHKSCYFSSFTSLSTSSSSSSLLSLSDCSDNSDNDSCCSINNEIFKLTNTESSTNTYTKLFTDDDVQNRSEPLTSKEIAVLLVQLRCRHALTKACITHICQLLQVLKVPNAPSSFDSIESQRCTNLNDCVSKQSFIRSPTTNYTFAIEPQVRSILERNQIFPKLNHHSISDITDGQFYKKLLRKESEPFVTLLMNSDGGLIKAISKSIWCTTFVINELPRAIRFLPENTIIEMVSTGSMKPKKGEMLSMVNDLVNELHRLEDGVSVLLPSNDSNNLEQVVRIFLIGCVCDKPATSLVLNHTECTGFFGCIYCTMRGKSVEVKNTTIRSFVHNPNQKVILRSNKTYDNAIKFINNGYKLTNSNKTLAKSAAKEYLQGVKGPCLLRQLKYFNIYNSFLCDTLHNLYSGVMGKMLKLFLSKQSITEGISNAMSVYDQIDNIAEIVNSISYPSTTYRQPRDIRLFKKFKANELRIILLFGYSAFENFLDEERFIHLKVLAFIAHLVEGESSFARTIHGGSTPTRELIKNIDLYRQSSMYVSSTSFSASGREYIDRIFSSPREITFNYRDDLHNIKLYQEITSPPSSFFQKWPNSSESNFLLYKTLFFDNLRFSADDFTILRRSNDSCILYKTKKNCYSVGFISYIVHIIDRDEICLVLNKVKITSTADTLNIDGRNFMCNNILKGSVVSDSTVIIQPSQISKKVAFRPIFNEDPSLLNTFIFYQYPNLKECT</sequence>
<dbReference type="PANTHER" id="PTHR46579:SF1">
    <property type="entry name" value="F5_8 TYPE C DOMAIN-CONTAINING PROTEIN"/>
    <property type="match status" value="1"/>
</dbReference>
<dbReference type="Proteomes" id="UP000663836">
    <property type="component" value="Unassembled WGS sequence"/>
</dbReference>
<dbReference type="PANTHER" id="PTHR46579">
    <property type="entry name" value="F5/8 TYPE C DOMAIN-CONTAINING PROTEIN-RELATED"/>
    <property type="match status" value="1"/>
</dbReference>
<dbReference type="EMBL" id="CAJOBD010001523">
    <property type="protein sequence ID" value="CAF3808384.1"/>
    <property type="molecule type" value="Genomic_DNA"/>
</dbReference>
<evidence type="ECO:0000313" key="2">
    <source>
        <dbReference type="Proteomes" id="UP000663836"/>
    </source>
</evidence>
<evidence type="ECO:0000313" key="1">
    <source>
        <dbReference type="EMBL" id="CAF3808384.1"/>
    </source>
</evidence>
<gene>
    <name evidence="1" type="ORF">JBS370_LOCUS15719</name>
</gene>
<protein>
    <submittedName>
        <fullName evidence="1">Uncharacterized protein</fullName>
    </submittedName>
</protein>
<reference evidence="1" key="1">
    <citation type="submission" date="2021-02" db="EMBL/GenBank/DDBJ databases">
        <authorList>
            <person name="Nowell W R."/>
        </authorList>
    </citation>
    <scope>NUCLEOTIDE SEQUENCE</scope>
</reference>
<organism evidence="1 2">
    <name type="scientific">Rotaria sordida</name>
    <dbReference type="NCBI Taxonomy" id="392033"/>
    <lineage>
        <taxon>Eukaryota</taxon>
        <taxon>Metazoa</taxon>
        <taxon>Spiralia</taxon>
        <taxon>Gnathifera</taxon>
        <taxon>Rotifera</taxon>
        <taxon>Eurotatoria</taxon>
        <taxon>Bdelloidea</taxon>
        <taxon>Philodinida</taxon>
        <taxon>Philodinidae</taxon>
        <taxon>Rotaria</taxon>
    </lineage>
</organism>